<feature type="transmembrane region" description="Helical" evidence="8">
    <location>
        <begin position="206"/>
        <end position="225"/>
    </location>
</feature>
<keyword evidence="11" id="KW-1185">Reference proteome</keyword>
<dbReference type="Proteomes" id="UP000076023">
    <property type="component" value="Unassembled WGS sequence"/>
</dbReference>
<evidence type="ECO:0000256" key="2">
    <source>
        <dbReference type="ARBA" id="ARBA00022475"/>
    </source>
</evidence>
<feature type="transmembrane region" description="Helical" evidence="8">
    <location>
        <begin position="292"/>
        <end position="310"/>
    </location>
</feature>
<dbReference type="InterPro" id="IPR038731">
    <property type="entry name" value="RgtA/B/C-like"/>
</dbReference>
<evidence type="ECO:0000256" key="4">
    <source>
        <dbReference type="ARBA" id="ARBA00022679"/>
    </source>
</evidence>
<dbReference type="PANTHER" id="PTHR33908">
    <property type="entry name" value="MANNOSYLTRANSFERASE YKCB-RELATED"/>
    <property type="match status" value="1"/>
</dbReference>
<dbReference type="STRING" id="690879.TSACC_21788"/>
<dbReference type="GO" id="GO:0009103">
    <property type="term" value="P:lipopolysaccharide biosynthetic process"/>
    <property type="evidence" value="ECO:0007669"/>
    <property type="project" value="UniProtKB-ARBA"/>
</dbReference>
<dbReference type="AlphaFoldDB" id="A0A146G7P9"/>
<proteinExistence type="predicted"/>
<dbReference type="GO" id="GO:0016763">
    <property type="term" value="F:pentosyltransferase activity"/>
    <property type="evidence" value="ECO:0007669"/>
    <property type="project" value="TreeGrafter"/>
</dbReference>
<feature type="transmembrane region" description="Helical" evidence="8">
    <location>
        <begin position="393"/>
        <end position="414"/>
    </location>
</feature>
<keyword evidence="7 8" id="KW-0472">Membrane</keyword>
<evidence type="ECO:0000256" key="5">
    <source>
        <dbReference type="ARBA" id="ARBA00022692"/>
    </source>
</evidence>
<evidence type="ECO:0000256" key="8">
    <source>
        <dbReference type="SAM" id="Phobius"/>
    </source>
</evidence>
<evidence type="ECO:0000313" key="10">
    <source>
        <dbReference type="EMBL" id="GAT33373.1"/>
    </source>
</evidence>
<feature type="transmembrane region" description="Helical" evidence="8">
    <location>
        <begin position="340"/>
        <end position="360"/>
    </location>
</feature>
<dbReference type="Pfam" id="PF13231">
    <property type="entry name" value="PMT_2"/>
    <property type="match status" value="1"/>
</dbReference>
<protein>
    <submittedName>
        <fullName evidence="10">4-amino-4-deoxy-L-arabinose transferase</fullName>
    </submittedName>
</protein>
<feature type="transmembrane region" description="Helical" evidence="8">
    <location>
        <begin position="261"/>
        <end position="280"/>
    </location>
</feature>
<comment type="caution">
    <text evidence="10">The sequence shown here is derived from an EMBL/GenBank/DDBJ whole genome shotgun (WGS) entry which is preliminary data.</text>
</comment>
<comment type="subcellular location">
    <subcellularLocation>
        <location evidence="1">Cell membrane</location>
        <topology evidence="1">Multi-pass membrane protein</topology>
    </subcellularLocation>
</comment>
<name>A0A146G7P9_TERSA</name>
<dbReference type="InterPro" id="IPR050297">
    <property type="entry name" value="LipidA_mod_glycosyltrf_83"/>
</dbReference>
<keyword evidence="3" id="KW-0328">Glycosyltransferase</keyword>
<dbReference type="GO" id="GO:0005886">
    <property type="term" value="C:plasma membrane"/>
    <property type="evidence" value="ECO:0007669"/>
    <property type="project" value="UniProtKB-SubCell"/>
</dbReference>
<keyword evidence="2" id="KW-1003">Cell membrane</keyword>
<dbReference type="RefSeq" id="WP_075079111.1">
    <property type="nucleotide sequence ID" value="NZ_BDCO01000002.1"/>
</dbReference>
<evidence type="ECO:0000256" key="6">
    <source>
        <dbReference type="ARBA" id="ARBA00022989"/>
    </source>
</evidence>
<keyword evidence="4 10" id="KW-0808">Transferase</keyword>
<feature type="transmembrane region" description="Helical" evidence="8">
    <location>
        <begin position="161"/>
        <end position="194"/>
    </location>
</feature>
<organism evidence="10 11">
    <name type="scientific">Terrimicrobium sacchariphilum</name>
    <dbReference type="NCBI Taxonomy" id="690879"/>
    <lineage>
        <taxon>Bacteria</taxon>
        <taxon>Pseudomonadati</taxon>
        <taxon>Verrucomicrobiota</taxon>
        <taxon>Terrimicrobiia</taxon>
        <taxon>Terrimicrobiales</taxon>
        <taxon>Terrimicrobiaceae</taxon>
        <taxon>Terrimicrobium</taxon>
    </lineage>
</organism>
<sequence>MNASRTLLLSALVGLALGLTVLTGGWGNLYNETDGQYGGAAKVMAEGGSWLVPLNNDIPRLVKPPLLYWAMAGSMQVFGVNEFAARLPGALSWCAVAVLTFLLGERLGGSWRGFVAGAVMLTGLGTFTLGRIVMPEPTFVAFIVGALYCAVTGADTGRRGWFLGFWVCAALASFVKGWHGLLYPLAIVLVLMALDREARRRYLPILSWQGLLIFLVINVPWYAYIEWRFPGYLGNLIYGEQIGHIVGSHAPATDYTNVPRWQFLLLHVAWFFPWLLLALTARRDSPATSSSLSRLVWIWAVLVLASVLLTGQRQDYYAMAMWPAAALIFSSRLQGRIPRWAVGVLAAVLVAGAVFCIWGVPKLTGASSTASVSERSTAWNTVVNFDAGVWKSLWLTAVLAVGGAAIAAVAAVIVQGKARFLAVLAVAISLDLGALSGTAIVAPYFSLGTLEDELAQFPKARVVFDGDIDTASSLLFYCDLPVVLLNRNPNQDFIVRKFGIGRDRFVDQNQLKALWDGNQPLLFVAEKRDHDKWANLLGVSGLRSVGDSGTQVLFWNGR</sequence>
<keyword evidence="6 8" id="KW-1133">Transmembrane helix</keyword>
<evidence type="ECO:0000256" key="1">
    <source>
        <dbReference type="ARBA" id="ARBA00004651"/>
    </source>
</evidence>
<evidence type="ECO:0000256" key="7">
    <source>
        <dbReference type="ARBA" id="ARBA00023136"/>
    </source>
</evidence>
<evidence type="ECO:0000259" key="9">
    <source>
        <dbReference type="Pfam" id="PF13231"/>
    </source>
</evidence>
<feature type="transmembrane region" description="Helical" evidence="8">
    <location>
        <begin position="421"/>
        <end position="445"/>
    </location>
</feature>
<feature type="transmembrane region" description="Helical" evidence="8">
    <location>
        <begin position="114"/>
        <end position="134"/>
    </location>
</feature>
<keyword evidence="5 8" id="KW-0812">Transmembrane</keyword>
<evidence type="ECO:0000256" key="3">
    <source>
        <dbReference type="ARBA" id="ARBA00022676"/>
    </source>
</evidence>
<feature type="transmembrane region" description="Helical" evidence="8">
    <location>
        <begin position="83"/>
        <end position="102"/>
    </location>
</feature>
<evidence type="ECO:0000313" key="11">
    <source>
        <dbReference type="Proteomes" id="UP000076023"/>
    </source>
</evidence>
<dbReference type="GO" id="GO:0010041">
    <property type="term" value="P:response to iron(III) ion"/>
    <property type="evidence" value="ECO:0007669"/>
    <property type="project" value="TreeGrafter"/>
</dbReference>
<feature type="domain" description="Glycosyltransferase RgtA/B/C/D-like" evidence="9">
    <location>
        <begin position="63"/>
        <end position="223"/>
    </location>
</feature>
<dbReference type="PANTHER" id="PTHR33908:SF3">
    <property type="entry name" value="UNDECAPRENYL PHOSPHATE-ALPHA-4-AMINO-4-DEOXY-L-ARABINOSE ARABINOSYL TRANSFERASE"/>
    <property type="match status" value="1"/>
</dbReference>
<gene>
    <name evidence="10" type="ORF">TSACC_21788</name>
</gene>
<reference evidence="11" key="1">
    <citation type="journal article" date="2017" name="Genome Announc.">
        <title>Draft Genome Sequence of Terrimicrobium sacchariphilum NM-5T, a Facultative Anaerobic Soil Bacterium of the Class Spartobacteria.</title>
        <authorList>
            <person name="Qiu Y.L."/>
            <person name="Tourlousse D.M."/>
            <person name="Matsuura N."/>
            <person name="Ohashi A."/>
            <person name="Sekiguchi Y."/>
        </authorList>
    </citation>
    <scope>NUCLEOTIDE SEQUENCE [LARGE SCALE GENOMIC DNA]</scope>
    <source>
        <strain evidence="11">NM-5</strain>
    </source>
</reference>
<dbReference type="EMBL" id="BDCO01000002">
    <property type="protein sequence ID" value="GAT33373.1"/>
    <property type="molecule type" value="Genomic_DNA"/>
</dbReference>
<dbReference type="OrthoDB" id="9815691at2"/>
<accession>A0A146G7P9</accession>
<dbReference type="InParanoid" id="A0A146G7P9"/>